<evidence type="ECO:0000313" key="4">
    <source>
        <dbReference type="Proteomes" id="UP000597617"/>
    </source>
</evidence>
<sequence length="132" mass="14136">MRNPRFFIGYTALALGLGLSACTATEQSSERATPGAISSGARRDVAPTAAPAVPAEVNTDADRRAIYNSSGTSSSVPDATPNRVRLGNQAADINRQKRIENVNTDDPNNTSPETRIRRLSYDPPVETPVRKP</sequence>
<feature type="signal peptide" evidence="2">
    <location>
        <begin position="1"/>
        <end position="23"/>
    </location>
</feature>
<dbReference type="Proteomes" id="UP000597617">
    <property type="component" value="Unassembled WGS sequence"/>
</dbReference>
<feature type="compositionally biased region" description="Polar residues" evidence="1">
    <location>
        <begin position="101"/>
        <end position="113"/>
    </location>
</feature>
<dbReference type="PROSITE" id="PS51257">
    <property type="entry name" value="PROKAR_LIPOPROTEIN"/>
    <property type="match status" value="1"/>
</dbReference>
<evidence type="ECO:0000256" key="1">
    <source>
        <dbReference type="SAM" id="MobiDB-lite"/>
    </source>
</evidence>
<evidence type="ECO:0000313" key="3">
    <source>
        <dbReference type="EMBL" id="MBF9236862.1"/>
    </source>
</evidence>
<keyword evidence="4" id="KW-1185">Reference proteome</keyword>
<feature type="chain" id="PRO_5045283115" description="Lipoprotein" evidence="2">
    <location>
        <begin position="24"/>
        <end position="132"/>
    </location>
</feature>
<accession>A0ABS0IFB2</accession>
<reference evidence="3 4" key="1">
    <citation type="submission" date="2020-11" db="EMBL/GenBank/DDBJ databases">
        <authorList>
            <person name="Kim M.K."/>
        </authorList>
    </citation>
    <scope>NUCLEOTIDE SEQUENCE [LARGE SCALE GENOMIC DNA]</scope>
    <source>
        <strain evidence="3 4">BT683</strain>
    </source>
</reference>
<comment type="caution">
    <text evidence="3">The sequence shown here is derived from an EMBL/GenBank/DDBJ whole genome shotgun (WGS) entry which is preliminary data.</text>
</comment>
<protein>
    <recommendedName>
        <fullName evidence="5">Lipoprotein</fullName>
    </recommendedName>
</protein>
<proteinExistence type="predicted"/>
<feature type="region of interest" description="Disordered" evidence="1">
    <location>
        <begin position="23"/>
        <end position="132"/>
    </location>
</feature>
<evidence type="ECO:0000256" key="2">
    <source>
        <dbReference type="SAM" id="SignalP"/>
    </source>
</evidence>
<feature type="compositionally biased region" description="Low complexity" evidence="1">
    <location>
        <begin position="46"/>
        <end position="57"/>
    </location>
</feature>
<dbReference type="RefSeq" id="WP_196281235.1">
    <property type="nucleotide sequence ID" value="NZ_JADQDQ010000002.1"/>
</dbReference>
<dbReference type="EMBL" id="JADQDQ010000002">
    <property type="protein sequence ID" value="MBF9236862.1"/>
    <property type="molecule type" value="Genomic_DNA"/>
</dbReference>
<feature type="compositionally biased region" description="Polar residues" evidence="1">
    <location>
        <begin position="67"/>
        <end position="77"/>
    </location>
</feature>
<gene>
    <name evidence="3" type="ORF">I2I05_05590</name>
</gene>
<keyword evidence="2" id="KW-0732">Signal</keyword>
<evidence type="ECO:0008006" key="5">
    <source>
        <dbReference type="Google" id="ProtNLM"/>
    </source>
</evidence>
<name>A0ABS0IFB2_9BACT</name>
<organism evidence="3 4">
    <name type="scientific">Hymenobacter jeongseonensis</name>
    <dbReference type="NCBI Taxonomy" id="2791027"/>
    <lineage>
        <taxon>Bacteria</taxon>
        <taxon>Pseudomonadati</taxon>
        <taxon>Bacteroidota</taxon>
        <taxon>Cytophagia</taxon>
        <taxon>Cytophagales</taxon>
        <taxon>Hymenobacteraceae</taxon>
        <taxon>Hymenobacter</taxon>
    </lineage>
</organism>